<dbReference type="PANTHER" id="PTHR33988:SF3">
    <property type="entry name" value="ENDORIBONUCLEASE TOXIN CHPB-RELATED"/>
    <property type="match status" value="1"/>
</dbReference>
<dbReference type="GO" id="GO:0006402">
    <property type="term" value="P:mRNA catabolic process"/>
    <property type="evidence" value="ECO:0007669"/>
    <property type="project" value="TreeGrafter"/>
</dbReference>
<dbReference type="GO" id="GO:0004521">
    <property type="term" value="F:RNA endonuclease activity"/>
    <property type="evidence" value="ECO:0007669"/>
    <property type="project" value="TreeGrafter"/>
</dbReference>
<comment type="caution">
    <text evidence="1">The sequence shown here is derived from an EMBL/GenBank/DDBJ whole genome shotgun (WGS) entry which is preliminary data.</text>
</comment>
<protein>
    <submittedName>
        <fullName evidence="1">Uncharacterized protein</fullName>
    </submittedName>
</protein>
<evidence type="ECO:0000313" key="1">
    <source>
        <dbReference type="EMBL" id="MPN21969.1"/>
    </source>
</evidence>
<accession>A0A645G853</accession>
<gene>
    <name evidence="1" type="ORF">SDC9_169351</name>
</gene>
<proteinExistence type="predicted"/>
<reference evidence="1" key="1">
    <citation type="submission" date="2019-08" db="EMBL/GenBank/DDBJ databases">
        <authorList>
            <person name="Kucharzyk K."/>
            <person name="Murdoch R.W."/>
            <person name="Higgins S."/>
            <person name="Loffler F."/>
        </authorList>
    </citation>
    <scope>NUCLEOTIDE SEQUENCE</scope>
</reference>
<dbReference type="GO" id="GO:0016075">
    <property type="term" value="P:rRNA catabolic process"/>
    <property type="evidence" value="ECO:0007669"/>
    <property type="project" value="TreeGrafter"/>
</dbReference>
<dbReference type="Gene3D" id="2.30.30.110">
    <property type="match status" value="1"/>
</dbReference>
<dbReference type="InterPro" id="IPR003477">
    <property type="entry name" value="PemK-like"/>
</dbReference>
<dbReference type="Pfam" id="PF02452">
    <property type="entry name" value="PemK_toxin"/>
    <property type="match status" value="1"/>
</dbReference>
<dbReference type="AlphaFoldDB" id="A0A645G853"/>
<dbReference type="InterPro" id="IPR011067">
    <property type="entry name" value="Plasmid_toxin/cell-grow_inhib"/>
</dbReference>
<organism evidence="1">
    <name type="scientific">bioreactor metagenome</name>
    <dbReference type="NCBI Taxonomy" id="1076179"/>
    <lineage>
        <taxon>unclassified sequences</taxon>
        <taxon>metagenomes</taxon>
        <taxon>ecological metagenomes</taxon>
    </lineage>
</organism>
<name>A0A645G853_9ZZZZ</name>
<dbReference type="GO" id="GO:0003677">
    <property type="term" value="F:DNA binding"/>
    <property type="evidence" value="ECO:0007669"/>
    <property type="project" value="InterPro"/>
</dbReference>
<dbReference type="PANTHER" id="PTHR33988">
    <property type="entry name" value="ENDORIBONUCLEASE MAZF-RELATED"/>
    <property type="match status" value="1"/>
</dbReference>
<dbReference type="EMBL" id="VSSQ01070091">
    <property type="protein sequence ID" value="MPN21969.1"/>
    <property type="molecule type" value="Genomic_DNA"/>
</dbReference>
<dbReference type="SUPFAM" id="SSF50118">
    <property type="entry name" value="Cell growth inhibitor/plasmid maintenance toxic component"/>
    <property type="match status" value="1"/>
</dbReference>
<sequence length="117" mass="13335">MVEEKRRFPDRGHVILVDLKPVKGHEQGGQKRPVLVLSPFEYNIRSGLCLIVPFTKQEKGYPFEVKIDELKMKTDGVVLADALRSIDWRARNASYCECADSIFVDEVLAKIVTLLDM</sequence>